<dbReference type="PANTHER" id="PTHR33577:SF7">
    <property type="entry name" value="HEME HALOPEROXIDASE FAMILY PROFILE DOMAIN-CONTAINING PROTEIN"/>
    <property type="match status" value="1"/>
</dbReference>
<evidence type="ECO:0000256" key="8">
    <source>
        <dbReference type="SAM" id="SignalP"/>
    </source>
</evidence>
<evidence type="ECO:0000256" key="3">
    <source>
        <dbReference type="ARBA" id="ARBA00022617"/>
    </source>
</evidence>
<dbReference type="EMBL" id="MU006302">
    <property type="protein sequence ID" value="KAF2851321.1"/>
    <property type="molecule type" value="Genomic_DNA"/>
</dbReference>
<dbReference type="OrthoDB" id="407298at2759"/>
<dbReference type="AlphaFoldDB" id="A0A6A7B766"/>
<dbReference type="PROSITE" id="PS51405">
    <property type="entry name" value="HEME_HALOPEROXIDASE"/>
    <property type="match status" value="1"/>
</dbReference>
<evidence type="ECO:0000256" key="2">
    <source>
        <dbReference type="ARBA" id="ARBA00022559"/>
    </source>
</evidence>
<dbReference type="PANTHER" id="PTHR33577">
    <property type="entry name" value="STERIGMATOCYSTIN BIOSYNTHESIS PEROXIDASE STCC-RELATED"/>
    <property type="match status" value="1"/>
</dbReference>
<keyword evidence="11" id="KW-1185">Reference proteome</keyword>
<dbReference type="InterPro" id="IPR000028">
    <property type="entry name" value="Chloroperoxidase"/>
</dbReference>
<comment type="cofactor">
    <cofactor evidence="1">
        <name>heme b</name>
        <dbReference type="ChEBI" id="CHEBI:60344"/>
    </cofactor>
</comment>
<evidence type="ECO:0000256" key="4">
    <source>
        <dbReference type="ARBA" id="ARBA00022723"/>
    </source>
</evidence>
<dbReference type="GO" id="GO:0004601">
    <property type="term" value="F:peroxidase activity"/>
    <property type="evidence" value="ECO:0007669"/>
    <property type="project" value="UniProtKB-KW"/>
</dbReference>
<keyword evidence="4" id="KW-0479">Metal-binding</keyword>
<dbReference type="InterPro" id="IPR036851">
    <property type="entry name" value="Chloroperoxidase-like_sf"/>
</dbReference>
<sequence>MKLTTFVVASTATLASARPQYGAGPADAHAWIPQGEGDFRGPCPMLNTLTNHGFLPRDGRNFTKPNVIKGLKDGINFNETLGGIMWDQAIIANPEPNATFFTLEMLNVHNVLEHDASLSRSDAYFGNNHVFNETAYNRSKKWWTSDPVTAKELANSKIYRQLESRADNPNYTFSASTEEFSLGEVAAPPIAFGDILTGDVPRPLITFFFENEKLPYELGWTKKEDPITLEKILHMTSVIRNATSLLTGGATPAEGSHEKRDLHAGLFQRSIH</sequence>
<evidence type="ECO:0000256" key="6">
    <source>
        <dbReference type="ARBA" id="ARBA00023004"/>
    </source>
</evidence>
<dbReference type="Pfam" id="PF01328">
    <property type="entry name" value="Peroxidase_2"/>
    <property type="match status" value="1"/>
</dbReference>
<evidence type="ECO:0000256" key="7">
    <source>
        <dbReference type="ARBA" id="ARBA00025795"/>
    </source>
</evidence>
<keyword evidence="6" id="KW-0408">Iron</keyword>
<evidence type="ECO:0000256" key="1">
    <source>
        <dbReference type="ARBA" id="ARBA00001970"/>
    </source>
</evidence>
<name>A0A6A7B766_9PLEO</name>
<accession>A0A6A7B766</accession>
<feature type="domain" description="Heme haloperoxidase family profile" evidence="9">
    <location>
        <begin position="27"/>
        <end position="234"/>
    </location>
</feature>
<organism evidence="10 11">
    <name type="scientific">Plenodomus tracheiphilus IPT5</name>
    <dbReference type="NCBI Taxonomy" id="1408161"/>
    <lineage>
        <taxon>Eukaryota</taxon>
        <taxon>Fungi</taxon>
        <taxon>Dikarya</taxon>
        <taxon>Ascomycota</taxon>
        <taxon>Pezizomycotina</taxon>
        <taxon>Dothideomycetes</taxon>
        <taxon>Pleosporomycetidae</taxon>
        <taxon>Pleosporales</taxon>
        <taxon>Pleosporineae</taxon>
        <taxon>Leptosphaeriaceae</taxon>
        <taxon>Plenodomus</taxon>
    </lineage>
</organism>
<protein>
    <submittedName>
        <fullName evidence="10">Cloroperoxidase</fullName>
    </submittedName>
</protein>
<dbReference type="Proteomes" id="UP000799423">
    <property type="component" value="Unassembled WGS sequence"/>
</dbReference>
<evidence type="ECO:0000313" key="11">
    <source>
        <dbReference type="Proteomes" id="UP000799423"/>
    </source>
</evidence>
<keyword evidence="2" id="KW-0575">Peroxidase</keyword>
<feature type="signal peptide" evidence="8">
    <location>
        <begin position="1"/>
        <end position="17"/>
    </location>
</feature>
<gene>
    <name evidence="10" type="ORF">T440DRAFT_528502</name>
</gene>
<dbReference type="SUPFAM" id="SSF47571">
    <property type="entry name" value="Cloroperoxidase"/>
    <property type="match status" value="1"/>
</dbReference>
<dbReference type="Gene3D" id="1.10.489.10">
    <property type="entry name" value="Chloroperoxidase-like"/>
    <property type="match status" value="1"/>
</dbReference>
<evidence type="ECO:0000259" key="9">
    <source>
        <dbReference type="PROSITE" id="PS51405"/>
    </source>
</evidence>
<keyword evidence="8" id="KW-0732">Signal</keyword>
<feature type="chain" id="PRO_5025612145" evidence="8">
    <location>
        <begin position="18"/>
        <end position="272"/>
    </location>
</feature>
<keyword evidence="3" id="KW-0349">Heme</keyword>
<proteinExistence type="inferred from homology"/>
<keyword evidence="5" id="KW-0560">Oxidoreductase</keyword>
<dbReference type="GO" id="GO:0046872">
    <property type="term" value="F:metal ion binding"/>
    <property type="evidence" value="ECO:0007669"/>
    <property type="project" value="UniProtKB-KW"/>
</dbReference>
<comment type="similarity">
    <text evidence="7">Belongs to the chloroperoxidase family.</text>
</comment>
<evidence type="ECO:0000313" key="10">
    <source>
        <dbReference type="EMBL" id="KAF2851321.1"/>
    </source>
</evidence>
<evidence type="ECO:0000256" key="5">
    <source>
        <dbReference type="ARBA" id="ARBA00023002"/>
    </source>
</evidence>
<reference evidence="10" key="1">
    <citation type="submission" date="2020-01" db="EMBL/GenBank/DDBJ databases">
        <authorList>
            <consortium name="DOE Joint Genome Institute"/>
            <person name="Haridas S."/>
            <person name="Albert R."/>
            <person name="Binder M."/>
            <person name="Bloem J."/>
            <person name="Labutti K."/>
            <person name="Salamov A."/>
            <person name="Andreopoulos B."/>
            <person name="Baker S.E."/>
            <person name="Barry K."/>
            <person name="Bills G."/>
            <person name="Bluhm B.H."/>
            <person name="Cannon C."/>
            <person name="Castanera R."/>
            <person name="Culley D.E."/>
            <person name="Daum C."/>
            <person name="Ezra D."/>
            <person name="Gonzalez J.B."/>
            <person name="Henrissat B."/>
            <person name="Kuo A."/>
            <person name="Liang C."/>
            <person name="Lipzen A."/>
            <person name="Lutzoni F."/>
            <person name="Magnuson J."/>
            <person name="Mondo S."/>
            <person name="Nolan M."/>
            <person name="Ohm R."/>
            <person name="Pangilinan J."/>
            <person name="Park H.-J."/>
            <person name="Ramirez L."/>
            <person name="Alfaro M."/>
            <person name="Sun H."/>
            <person name="Tritt A."/>
            <person name="Yoshinaga Y."/>
            <person name="Zwiers L.-H."/>
            <person name="Turgeon B.G."/>
            <person name="Goodwin S.B."/>
            <person name="Spatafora J.W."/>
            <person name="Crous P.W."/>
            <person name="Grigoriev I.V."/>
        </authorList>
    </citation>
    <scope>NUCLEOTIDE SEQUENCE</scope>
    <source>
        <strain evidence="10">IPT5</strain>
    </source>
</reference>